<protein>
    <submittedName>
        <fullName evidence="1">Uncharacterized protein</fullName>
    </submittedName>
</protein>
<keyword evidence="2" id="KW-1185">Reference proteome</keyword>
<gene>
    <name evidence="1" type="ORF">ANN_06994</name>
</gene>
<dbReference type="Proteomes" id="UP001148838">
    <property type="component" value="Unassembled WGS sequence"/>
</dbReference>
<evidence type="ECO:0000313" key="1">
    <source>
        <dbReference type="EMBL" id="KAJ4445193.1"/>
    </source>
</evidence>
<evidence type="ECO:0000313" key="2">
    <source>
        <dbReference type="Proteomes" id="UP001148838"/>
    </source>
</evidence>
<dbReference type="EMBL" id="JAJSOF020000011">
    <property type="protein sequence ID" value="KAJ4445193.1"/>
    <property type="molecule type" value="Genomic_DNA"/>
</dbReference>
<sequence>MIKSAVKEILQLPGDTPNNMMYTSTKYKGLSVMRAAWEAYLQQLNINTKLENLNYQHVNAVRDYETIITRCLSELQVSRDEATGYVKQLRQHLRHREFKTWCAYPKKGKGVVLFEEVPASSMKNYQVLSGEKC</sequence>
<accession>A0ABQ8TFZ5</accession>
<name>A0ABQ8TFZ5_PERAM</name>
<organism evidence="1 2">
    <name type="scientific">Periplaneta americana</name>
    <name type="common">American cockroach</name>
    <name type="synonym">Blatta americana</name>
    <dbReference type="NCBI Taxonomy" id="6978"/>
    <lineage>
        <taxon>Eukaryota</taxon>
        <taxon>Metazoa</taxon>
        <taxon>Ecdysozoa</taxon>
        <taxon>Arthropoda</taxon>
        <taxon>Hexapoda</taxon>
        <taxon>Insecta</taxon>
        <taxon>Pterygota</taxon>
        <taxon>Neoptera</taxon>
        <taxon>Polyneoptera</taxon>
        <taxon>Dictyoptera</taxon>
        <taxon>Blattodea</taxon>
        <taxon>Blattoidea</taxon>
        <taxon>Blattidae</taxon>
        <taxon>Blattinae</taxon>
        <taxon>Periplaneta</taxon>
    </lineage>
</organism>
<comment type="caution">
    <text evidence="1">The sequence shown here is derived from an EMBL/GenBank/DDBJ whole genome shotgun (WGS) entry which is preliminary data.</text>
</comment>
<reference evidence="1 2" key="1">
    <citation type="journal article" date="2022" name="Allergy">
        <title>Genome assembly and annotation of Periplaneta americana reveal a comprehensive cockroach allergen profile.</title>
        <authorList>
            <person name="Wang L."/>
            <person name="Xiong Q."/>
            <person name="Saelim N."/>
            <person name="Wang L."/>
            <person name="Nong W."/>
            <person name="Wan A.T."/>
            <person name="Shi M."/>
            <person name="Liu X."/>
            <person name="Cao Q."/>
            <person name="Hui J.H.L."/>
            <person name="Sookrung N."/>
            <person name="Leung T.F."/>
            <person name="Tungtrongchitr A."/>
            <person name="Tsui S.K.W."/>
        </authorList>
    </citation>
    <scope>NUCLEOTIDE SEQUENCE [LARGE SCALE GENOMIC DNA]</scope>
    <source>
        <strain evidence="1">PWHHKU_190912</strain>
    </source>
</reference>
<proteinExistence type="predicted"/>